<evidence type="ECO:0000256" key="1">
    <source>
        <dbReference type="SAM" id="MobiDB-lite"/>
    </source>
</evidence>
<organism evidence="2 3">
    <name type="scientific">Orbilia blumenaviensis</name>
    <dbReference type="NCBI Taxonomy" id="1796055"/>
    <lineage>
        <taxon>Eukaryota</taxon>
        <taxon>Fungi</taxon>
        <taxon>Dikarya</taxon>
        <taxon>Ascomycota</taxon>
        <taxon>Pezizomycotina</taxon>
        <taxon>Orbiliomycetes</taxon>
        <taxon>Orbiliales</taxon>
        <taxon>Orbiliaceae</taxon>
        <taxon>Orbilia</taxon>
    </lineage>
</organism>
<dbReference type="Proteomes" id="UP001373714">
    <property type="component" value="Unassembled WGS sequence"/>
</dbReference>
<dbReference type="EMBL" id="JAVHNS010000006">
    <property type="protein sequence ID" value="KAK6352442.1"/>
    <property type="molecule type" value="Genomic_DNA"/>
</dbReference>
<evidence type="ECO:0000313" key="3">
    <source>
        <dbReference type="Proteomes" id="UP001373714"/>
    </source>
</evidence>
<dbReference type="AlphaFoldDB" id="A0AAV9V0J5"/>
<feature type="compositionally biased region" description="Basic and acidic residues" evidence="1">
    <location>
        <begin position="1"/>
        <end position="26"/>
    </location>
</feature>
<gene>
    <name evidence="2" type="ORF">TWF730_009268</name>
</gene>
<evidence type="ECO:0000313" key="2">
    <source>
        <dbReference type="EMBL" id="KAK6352442.1"/>
    </source>
</evidence>
<accession>A0AAV9V0J5</accession>
<reference evidence="2 3" key="1">
    <citation type="submission" date="2019-10" db="EMBL/GenBank/DDBJ databases">
        <authorList>
            <person name="Palmer J.M."/>
        </authorList>
    </citation>
    <scope>NUCLEOTIDE SEQUENCE [LARGE SCALE GENOMIC DNA]</scope>
    <source>
        <strain evidence="2 3">TWF730</strain>
    </source>
</reference>
<feature type="region of interest" description="Disordered" evidence="1">
    <location>
        <begin position="1"/>
        <end position="43"/>
    </location>
</feature>
<proteinExistence type="predicted"/>
<comment type="caution">
    <text evidence="2">The sequence shown here is derived from an EMBL/GenBank/DDBJ whole genome shotgun (WGS) entry which is preliminary data.</text>
</comment>
<name>A0AAV9V0J5_9PEZI</name>
<keyword evidence="3" id="KW-1185">Reference proteome</keyword>
<sequence length="54" mass="6336">MEDQRGKKPELWNRDVNTKSDQKDGILVKGNYDDENGDHRSRSKLPSFLFLGNW</sequence>
<protein>
    <submittedName>
        <fullName evidence="2">Uncharacterized protein</fullName>
    </submittedName>
</protein>